<evidence type="ECO:0000259" key="4">
    <source>
        <dbReference type="Pfam" id="PF13490"/>
    </source>
</evidence>
<proteinExistence type="inferred from homology"/>
<feature type="domain" description="Putative zinc-finger" evidence="4">
    <location>
        <begin position="4"/>
        <end position="37"/>
    </location>
</feature>
<name>A0A4Q0I722_9FIRM</name>
<dbReference type="Pfam" id="PF13490">
    <property type="entry name" value="zf-HC2"/>
    <property type="match status" value="1"/>
</dbReference>
<comment type="caution">
    <text evidence="5">The sequence shown here is derived from an EMBL/GenBank/DDBJ whole genome shotgun (WGS) entry which is preliminary data.</text>
</comment>
<dbReference type="InterPro" id="IPR027383">
    <property type="entry name" value="Znf_put"/>
</dbReference>
<evidence type="ECO:0000313" key="6">
    <source>
        <dbReference type="Proteomes" id="UP000289166"/>
    </source>
</evidence>
<dbReference type="OrthoDB" id="9808253at2"/>
<gene>
    <name evidence="5" type="ORF">EFD62_05255</name>
</gene>
<evidence type="ECO:0000256" key="2">
    <source>
        <dbReference type="ARBA" id="ARBA00024438"/>
    </source>
</evidence>
<dbReference type="InterPro" id="IPR041916">
    <property type="entry name" value="Anti_sigma_zinc_sf"/>
</dbReference>
<dbReference type="Proteomes" id="UP000289166">
    <property type="component" value="Unassembled WGS sequence"/>
</dbReference>
<evidence type="ECO:0000256" key="1">
    <source>
        <dbReference type="ARBA" id="ARBA00024353"/>
    </source>
</evidence>
<dbReference type="AlphaFoldDB" id="A0A4Q0I722"/>
<reference evidence="6" key="1">
    <citation type="submission" date="2018-11" db="EMBL/GenBank/DDBJ databases">
        <title>Genome sequencing of a novel mesophilic and cellulolytic organism within the genus Hungateiclostridium.</title>
        <authorList>
            <person name="Rettenmaier R."/>
            <person name="Liebl W."/>
            <person name="Zverlov V."/>
        </authorList>
    </citation>
    <scope>NUCLEOTIDE SEQUENCE [LARGE SCALE GENOMIC DNA]</scope>
    <source>
        <strain evidence="6">N2K1</strain>
    </source>
</reference>
<keyword evidence="6" id="KW-1185">Reference proteome</keyword>
<accession>A0A4Q0I722</accession>
<evidence type="ECO:0000256" key="3">
    <source>
        <dbReference type="SAM" id="Phobius"/>
    </source>
</evidence>
<comment type="similarity">
    <text evidence="1">Belongs to the zinc-associated anti-sigma factor (ZAS) superfamily. Anti-sigma-W factor family.</text>
</comment>
<feature type="transmembrane region" description="Helical" evidence="3">
    <location>
        <begin position="91"/>
        <end position="113"/>
    </location>
</feature>
<evidence type="ECO:0000313" key="5">
    <source>
        <dbReference type="EMBL" id="RXE59727.1"/>
    </source>
</evidence>
<protein>
    <recommendedName>
        <fullName evidence="2">Anti-sigma-W factor RsiW</fullName>
    </recommendedName>
</protein>
<dbReference type="Gene3D" id="1.10.10.1320">
    <property type="entry name" value="Anti-sigma factor, zinc-finger domain"/>
    <property type="match status" value="1"/>
</dbReference>
<dbReference type="EMBL" id="RLII01000004">
    <property type="protein sequence ID" value="RXE59727.1"/>
    <property type="molecule type" value="Genomic_DNA"/>
</dbReference>
<keyword evidence="3" id="KW-1133">Transmembrane helix</keyword>
<keyword evidence="3" id="KW-0812">Transmembrane</keyword>
<keyword evidence="3" id="KW-0472">Membrane</keyword>
<sequence>MKSCSEIIELLSLYIDNELDNETKNEIDEHIKTCEICKSELDALKEIVGALGSFEEVELPSGFREELHEKLMAEKNKNELKSKTVPFKKKFVGFSSSIAAGLIMVFVAGSLIMTRGLFGNAPKDSSGVSMSLNRDKISGTALNDNSQSDEYGNENNYQVETSFNGHDISMKARQYDGGSDAVGEEGTKEFADNSINSTAPAPEDASTYGITVAGIPIYDVYITINSSDIEKEIDNINNIAISCNIEIEVKMEKSAPEYDAVSSPKENKKVLSFDMDSTKYNDFVNKLKEKYGNNLSLDEETNGEGTMKKVEITVLKE</sequence>
<dbReference type="RefSeq" id="WP_069193585.1">
    <property type="nucleotide sequence ID" value="NZ_RLII01000004.1"/>
</dbReference>
<organism evidence="5 6">
    <name type="scientific">Acetivibrio mesophilus</name>
    <dbReference type="NCBI Taxonomy" id="2487273"/>
    <lineage>
        <taxon>Bacteria</taxon>
        <taxon>Bacillati</taxon>
        <taxon>Bacillota</taxon>
        <taxon>Clostridia</taxon>
        <taxon>Eubacteriales</taxon>
        <taxon>Oscillospiraceae</taxon>
        <taxon>Acetivibrio</taxon>
    </lineage>
</organism>